<reference evidence="1 2" key="2">
    <citation type="journal article" date="2014" name="PLoS ONE">
        <title>Evolution of mitochondria reconstructed from the energy metabolism of living bacteria.</title>
        <authorList>
            <person name="Degli Esposti M."/>
            <person name="Chouaia B."/>
            <person name="Comandatore F."/>
            <person name="Crotti E."/>
            <person name="Sassera D."/>
            <person name="Lievens P.M."/>
            <person name="Daffonchio D."/>
            <person name="Bandi C."/>
        </authorList>
    </citation>
    <scope>NUCLEOTIDE SEQUENCE [LARGE SCALE GENOMIC DNA]</scope>
    <source>
        <strain evidence="1 2">SF2.1</strain>
    </source>
</reference>
<sequence length="52" mass="6100">MCPKYSLDPDICNIEQAHVDKYFCKRMKGMKIDPKNVSGRVFIVYDPDHTHD</sequence>
<organism evidence="1 2">
    <name type="scientific">Asaia bogorensis</name>
    <dbReference type="NCBI Taxonomy" id="91915"/>
    <lineage>
        <taxon>Bacteria</taxon>
        <taxon>Pseudomonadati</taxon>
        <taxon>Pseudomonadota</taxon>
        <taxon>Alphaproteobacteria</taxon>
        <taxon>Acetobacterales</taxon>
        <taxon>Acetobacteraceae</taxon>
        <taxon>Asaia</taxon>
    </lineage>
</organism>
<gene>
    <name evidence="1" type="ORF">ASAP_0776</name>
</gene>
<protein>
    <submittedName>
        <fullName evidence="1">Uncharacterized protein</fullName>
    </submittedName>
</protein>
<accession>A0A060QHU8</accession>
<proteinExistence type="predicted"/>
<dbReference type="AlphaFoldDB" id="A0A060QHU8"/>
<name>A0A060QHU8_9PROT</name>
<comment type="caution">
    <text evidence="1">The sequence shown here is derived from an EMBL/GenBank/DDBJ whole genome shotgun (WGS) entry which is preliminary data.</text>
</comment>
<reference evidence="1 2" key="1">
    <citation type="journal article" date="2014" name="Genome Biol. Evol.">
        <title>Acetic acid bacteria genomes reveal functional traits for adaptation to life in insect guts.</title>
        <authorList>
            <person name="Chouaia B."/>
            <person name="Gaiarsa S."/>
            <person name="Crotti E."/>
            <person name="Comandatore F."/>
            <person name="Degli Esposti M."/>
            <person name="Ricci I."/>
            <person name="Alma A."/>
            <person name="Favia G."/>
            <person name="Bandi C."/>
            <person name="Daffonchio D."/>
        </authorList>
    </citation>
    <scope>NUCLEOTIDE SEQUENCE [LARGE SCALE GENOMIC DNA]</scope>
    <source>
        <strain evidence="1 2">SF2.1</strain>
    </source>
</reference>
<evidence type="ECO:0000313" key="2">
    <source>
        <dbReference type="Proteomes" id="UP000027583"/>
    </source>
</evidence>
<dbReference type="EMBL" id="CBLX010000004">
    <property type="protein sequence ID" value="CDG38821.1"/>
    <property type="molecule type" value="Genomic_DNA"/>
</dbReference>
<evidence type="ECO:0000313" key="1">
    <source>
        <dbReference type="EMBL" id="CDG38821.1"/>
    </source>
</evidence>
<dbReference type="Proteomes" id="UP000027583">
    <property type="component" value="Unassembled WGS sequence"/>
</dbReference>